<evidence type="ECO:0000256" key="1">
    <source>
        <dbReference type="ARBA" id="ARBA00009437"/>
    </source>
</evidence>
<evidence type="ECO:0000313" key="7">
    <source>
        <dbReference type="Proteomes" id="UP000766336"/>
    </source>
</evidence>
<organism evidence="6 7">
    <name type="scientific">Roseococcus pinisoli</name>
    <dbReference type="NCBI Taxonomy" id="2835040"/>
    <lineage>
        <taxon>Bacteria</taxon>
        <taxon>Pseudomonadati</taxon>
        <taxon>Pseudomonadota</taxon>
        <taxon>Alphaproteobacteria</taxon>
        <taxon>Acetobacterales</taxon>
        <taxon>Roseomonadaceae</taxon>
        <taxon>Roseococcus</taxon>
    </lineage>
</organism>
<dbReference type="InterPro" id="IPR005119">
    <property type="entry name" value="LysR_subst-bd"/>
</dbReference>
<dbReference type="Gene3D" id="3.40.190.10">
    <property type="entry name" value="Periplasmic binding protein-like II"/>
    <property type="match status" value="2"/>
</dbReference>
<keyword evidence="4" id="KW-0804">Transcription</keyword>
<name>A0ABS5QHW2_9PROT</name>
<reference evidence="6 7" key="1">
    <citation type="submission" date="2021-05" db="EMBL/GenBank/DDBJ databases">
        <title>Roseococcus sp. XZZS9, whole genome shotgun sequencing project.</title>
        <authorList>
            <person name="Zhao G."/>
            <person name="Shen L."/>
        </authorList>
    </citation>
    <scope>NUCLEOTIDE SEQUENCE [LARGE SCALE GENOMIC DNA]</scope>
    <source>
        <strain evidence="6 7">XZZS9</strain>
    </source>
</reference>
<dbReference type="Gene3D" id="1.10.10.10">
    <property type="entry name" value="Winged helix-like DNA-binding domain superfamily/Winged helix DNA-binding domain"/>
    <property type="match status" value="1"/>
</dbReference>
<sequence length="298" mass="32107">MTYRRLPSLNALRAFEAAARHRSVTRAADELSVTPGAVSRQIRSLEEGLGLALFLRSTSGLAPTPAGAALLAASGAALDRLEEGVAEARRAARPVPLTVGAYALFASRWLIPRWGRLRARHPELEIALTTSADPLELRPGKFDAVIAVAEDRPRPGFRVDRLLPIETGPVCAPSLIEDGGFRWAGKTLLHSRQRPNDWARWLESQGITGPDPEAGPSFESISLALDAAREGLGVALAIRGLIGPDLASGRVVVPVPGLRRSTRSFVLMMEAGRLGEPALQRFRDWLLEQAAEGWGEGE</sequence>
<dbReference type="InterPro" id="IPR036388">
    <property type="entry name" value="WH-like_DNA-bd_sf"/>
</dbReference>
<dbReference type="InterPro" id="IPR036390">
    <property type="entry name" value="WH_DNA-bd_sf"/>
</dbReference>
<dbReference type="PANTHER" id="PTHR30537">
    <property type="entry name" value="HTH-TYPE TRANSCRIPTIONAL REGULATOR"/>
    <property type="match status" value="1"/>
</dbReference>
<dbReference type="RefSeq" id="WP_213671960.1">
    <property type="nucleotide sequence ID" value="NZ_JAHCDA010000004.1"/>
</dbReference>
<dbReference type="PROSITE" id="PS50931">
    <property type="entry name" value="HTH_LYSR"/>
    <property type="match status" value="1"/>
</dbReference>
<dbReference type="Pfam" id="PF00126">
    <property type="entry name" value="HTH_1"/>
    <property type="match status" value="1"/>
</dbReference>
<accession>A0ABS5QHW2</accession>
<dbReference type="PANTHER" id="PTHR30537:SF74">
    <property type="entry name" value="HTH-TYPE TRANSCRIPTIONAL REGULATOR TRPI"/>
    <property type="match status" value="1"/>
</dbReference>
<dbReference type="InterPro" id="IPR058163">
    <property type="entry name" value="LysR-type_TF_proteobact-type"/>
</dbReference>
<comment type="similarity">
    <text evidence="1">Belongs to the LysR transcriptional regulatory family.</text>
</comment>
<evidence type="ECO:0000259" key="5">
    <source>
        <dbReference type="PROSITE" id="PS50931"/>
    </source>
</evidence>
<evidence type="ECO:0000256" key="2">
    <source>
        <dbReference type="ARBA" id="ARBA00023015"/>
    </source>
</evidence>
<dbReference type="InterPro" id="IPR000847">
    <property type="entry name" value="LysR_HTH_N"/>
</dbReference>
<protein>
    <submittedName>
        <fullName evidence="6">LysR family transcriptional regulator</fullName>
    </submittedName>
</protein>
<dbReference type="PRINTS" id="PR00039">
    <property type="entry name" value="HTHLYSR"/>
</dbReference>
<dbReference type="SUPFAM" id="SSF53850">
    <property type="entry name" value="Periplasmic binding protein-like II"/>
    <property type="match status" value="1"/>
</dbReference>
<dbReference type="CDD" id="cd08432">
    <property type="entry name" value="PBP2_GcdR_TrpI_HvrB_AmpR_like"/>
    <property type="match status" value="1"/>
</dbReference>
<evidence type="ECO:0000256" key="3">
    <source>
        <dbReference type="ARBA" id="ARBA00023125"/>
    </source>
</evidence>
<comment type="caution">
    <text evidence="6">The sequence shown here is derived from an EMBL/GenBank/DDBJ whole genome shotgun (WGS) entry which is preliminary data.</text>
</comment>
<dbReference type="EMBL" id="JAHCDA010000004">
    <property type="protein sequence ID" value="MBS7813270.1"/>
    <property type="molecule type" value="Genomic_DNA"/>
</dbReference>
<evidence type="ECO:0000256" key="4">
    <source>
        <dbReference type="ARBA" id="ARBA00023163"/>
    </source>
</evidence>
<proteinExistence type="inferred from homology"/>
<gene>
    <name evidence="6" type="ORF">KHU32_20175</name>
</gene>
<feature type="domain" description="HTH lysR-type" evidence="5">
    <location>
        <begin position="7"/>
        <end position="64"/>
    </location>
</feature>
<keyword evidence="7" id="KW-1185">Reference proteome</keyword>
<keyword evidence="2" id="KW-0805">Transcription regulation</keyword>
<dbReference type="SUPFAM" id="SSF46785">
    <property type="entry name" value="Winged helix' DNA-binding domain"/>
    <property type="match status" value="1"/>
</dbReference>
<dbReference type="Proteomes" id="UP000766336">
    <property type="component" value="Unassembled WGS sequence"/>
</dbReference>
<evidence type="ECO:0000313" key="6">
    <source>
        <dbReference type="EMBL" id="MBS7813270.1"/>
    </source>
</evidence>
<keyword evidence="3" id="KW-0238">DNA-binding</keyword>
<dbReference type="Pfam" id="PF03466">
    <property type="entry name" value="LysR_substrate"/>
    <property type="match status" value="1"/>
</dbReference>